<dbReference type="InterPro" id="IPR050316">
    <property type="entry name" value="Tyrosinase/Hemocyanin"/>
</dbReference>
<dbReference type="InterPro" id="IPR002227">
    <property type="entry name" value="Tyrosinase_Cu-bd"/>
</dbReference>
<accession>A0A2G5BD05</accession>
<evidence type="ECO:0000256" key="3">
    <source>
        <dbReference type="SAM" id="MobiDB-lite"/>
    </source>
</evidence>
<dbReference type="InterPro" id="IPR008922">
    <property type="entry name" value="Di-copper_centre_dom_sf"/>
</dbReference>
<dbReference type="STRING" id="763665.A0A2G5BD05"/>
<gene>
    <name evidence="5" type="ORF">COEREDRAFT_28995</name>
</gene>
<dbReference type="Pfam" id="PF00264">
    <property type="entry name" value="Tyrosinase"/>
    <property type="match status" value="1"/>
</dbReference>
<evidence type="ECO:0000313" key="5">
    <source>
        <dbReference type="EMBL" id="PIA16896.1"/>
    </source>
</evidence>
<dbReference type="Gene3D" id="1.10.1280.10">
    <property type="entry name" value="Di-copper center containing domain from catechol oxidase"/>
    <property type="match status" value="1"/>
</dbReference>
<dbReference type="EMBL" id="KZ303497">
    <property type="protein sequence ID" value="PIA16896.1"/>
    <property type="molecule type" value="Genomic_DNA"/>
</dbReference>
<dbReference type="GO" id="GO:0046872">
    <property type="term" value="F:metal ion binding"/>
    <property type="evidence" value="ECO:0007669"/>
    <property type="project" value="UniProtKB-KW"/>
</dbReference>
<evidence type="ECO:0000256" key="2">
    <source>
        <dbReference type="ARBA" id="ARBA00023008"/>
    </source>
</evidence>
<dbReference type="OrthoDB" id="6132182at2759"/>
<dbReference type="Proteomes" id="UP000242474">
    <property type="component" value="Unassembled WGS sequence"/>
</dbReference>
<sequence length="139" mass="15768">WDTTLDYEDPASSPILRDDTLGGNGQGPNSCLPNGVQGGWEIGFPNRHCLRREFNNGDSIEPWIPAEVISSYIQSDDNLSLFREHIEYGIHGAVHLGLGGDDSTRYAPVDLFFFMHHANIDRLWWLWQNNQHDPLDYSG</sequence>
<evidence type="ECO:0000259" key="4">
    <source>
        <dbReference type="Pfam" id="PF00264"/>
    </source>
</evidence>
<evidence type="ECO:0000256" key="1">
    <source>
        <dbReference type="ARBA" id="ARBA00022723"/>
    </source>
</evidence>
<reference evidence="5 6" key="1">
    <citation type="journal article" date="2015" name="Genome Biol. Evol.">
        <title>Phylogenomic analyses indicate that early fungi evolved digesting cell walls of algal ancestors of land plants.</title>
        <authorList>
            <person name="Chang Y."/>
            <person name="Wang S."/>
            <person name="Sekimoto S."/>
            <person name="Aerts A.L."/>
            <person name="Choi C."/>
            <person name="Clum A."/>
            <person name="LaButti K.M."/>
            <person name="Lindquist E.A."/>
            <person name="Yee Ngan C."/>
            <person name="Ohm R.A."/>
            <person name="Salamov A.A."/>
            <person name="Grigoriev I.V."/>
            <person name="Spatafora J.W."/>
            <person name="Berbee M.L."/>
        </authorList>
    </citation>
    <scope>NUCLEOTIDE SEQUENCE [LARGE SCALE GENOMIC DNA]</scope>
    <source>
        <strain evidence="5 6">NRRL 1564</strain>
    </source>
</reference>
<organism evidence="5 6">
    <name type="scientific">Coemansia reversa (strain ATCC 12441 / NRRL 1564)</name>
    <dbReference type="NCBI Taxonomy" id="763665"/>
    <lineage>
        <taxon>Eukaryota</taxon>
        <taxon>Fungi</taxon>
        <taxon>Fungi incertae sedis</taxon>
        <taxon>Zoopagomycota</taxon>
        <taxon>Kickxellomycotina</taxon>
        <taxon>Kickxellomycetes</taxon>
        <taxon>Kickxellales</taxon>
        <taxon>Kickxellaceae</taxon>
        <taxon>Coemansia</taxon>
    </lineage>
</organism>
<keyword evidence="6" id="KW-1185">Reference proteome</keyword>
<feature type="non-terminal residue" evidence="5">
    <location>
        <position position="139"/>
    </location>
</feature>
<keyword evidence="1" id="KW-0479">Metal-binding</keyword>
<protein>
    <submittedName>
        <fullName evidence="5">Di-copper centre-containing protein</fullName>
    </submittedName>
</protein>
<feature type="region of interest" description="Disordered" evidence="3">
    <location>
        <begin position="1"/>
        <end position="30"/>
    </location>
</feature>
<dbReference type="AlphaFoldDB" id="A0A2G5BD05"/>
<name>A0A2G5BD05_COERN</name>
<dbReference type="PANTHER" id="PTHR11474:SF126">
    <property type="entry name" value="TYROSINASE-LIKE PROTEIN TYR-1-RELATED"/>
    <property type="match status" value="1"/>
</dbReference>
<feature type="domain" description="Tyrosinase copper-binding" evidence="4">
    <location>
        <begin position="41"/>
        <end position="129"/>
    </location>
</feature>
<keyword evidence="2" id="KW-0186">Copper</keyword>
<proteinExistence type="predicted"/>
<dbReference type="GO" id="GO:0016491">
    <property type="term" value="F:oxidoreductase activity"/>
    <property type="evidence" value="ECO:0007669"/>
    <property type="project" value="InterPro"/>
</dbReference>
<dbReference type="SUPFAM" id="SSF48056">
    <property type="entry name" value="Di-copper centre-containing domain"/>
    <property type="match status" value="1"/>
</dbReference>
<dbReference type="PANTHER" id="PTHR11474">
    <property type="entry name" value="TYROSINASE FAMILY MEMBER"/>
    <property type="match status" value="1"/>
</dbReference>
<evidence type="ECO:0000313" key="6">
    <source>
        <dbReference type="Proteomes" id="UP000242474"/>
    </source>
</evidence>
<feature type="non-terminal residue" evidence="5">
    <location>
        <position position="1"/>
    </location>
</feature>